<gene>
    <name evidence="1" type="ORF">LAWI1_G005161</name>
</gene>
<evidence type="ECO:0000313" key="1">
    <source>
        <dbReference type="EMBL" id="TVY90799.1"/>
    </source>
</evidence>
<evidence type="ECO:0000313" key="2">
    <source>
        <dbReference type="Proteomes" id="UP000315522"/>
    </source>
</evidence>
<dbReference type="AlphaFoldDB" id="A0A559MCV8"/>
<accession>A0A559MCV8</accession>
<sequence>NTQPGIQNFTSETPQFFPALSSSRTKVSYGPFPVPPSSTNNGMIDYQLGPVKIACTDCTITYMRAGLEYPNGSYANANTSLELHHTALLNDGNVDTACGYQGERIFASGNERSEVDLCVNGTNKAGYYVAANDTIYFIAELMNASQDTQTAVVTITFEYIPHLPPGFNKVTPVWLDIAGCDSDSAVPVKNDAVFEYTSVPWMANTTGRVVAAIGHIHDGGTHIQISNNNSTLCDCTATYGSSPGYMDAPGGMVMNMTGMSAVEMRNVGKHISAITECDGGQIALGDNVTVTASYNLTEYVPMMYTNGSLEPVMGIGLVYVAQNETFTASATPTTTAAAGASGVLSSSSNAAAATHVAGGKVWIVGVVGGMVVLAFA</sequence>
<feature type="non-terminal residue" evidence="1">
    <location>
        <position position="1"/>
    </location>
</feature>
<comment type="caution">
    <text evidence="1">The sequence shown here is derived from an EMBL/GenBank/DDBJ whole genome shotgun (WGS) entry which is preliminary data.</text>
</comment>
<keyword evidence="2" id="KW-1185">Reference proteome</keyword>
<dbReference type="Proteomes" id="UP000315522">
    <property type="component" value="Unassembled WGS sequence"/>
</dbReference>
<dbReference type="EMBL" id="QGML01000742">
    <property type="protein sequence ID" value="TVY90799.1"/>
    <property type="molecule type" value="Genomic_DNA"/>
</dbReference>
<organism evidence="1 2">
    <name type="scientific">Lachnellula willkommii</name>
    <dbReference type="NCBI Taxonomy" id="215461"/>
    <lineage>
        <taxon>Eukaryota</taxon>
        <taxon>Fungi</taxon>
        <taxon>Dikarya</taxon>
        <taxon>Ascomycota</taxon>
        <taxon>Pezizomycotina</taxon>
        <taxon>Leotiomycetes</taxon>
        <taxon>Helotiales</taxon>
        <taxon>Lachnaceae</taxon>
        <taxon>Lachnellula</taxon>
    </lineage>
</organism>
<protein>
    <submittedName>
        <fullName evidence="1">Uncharacterized protein</fullName>
    </submittedName>
</protein>
<reference evidence="1 2" key="1">
    <citation type="submission" date="2018-05" db="EMBL/GenBank/DDBJ databases">
        <title>Genome sequencing and assembly of the regulated plant pathogen Lachnellula willkommii and related sister species for the development of diagnostic species identification markers.</title>
        <authorList>
            <person name="Giroux E."/>
            <person name="Bilodeau G."/>
        </authorList>
    </citation>
    <scope>NUCLEOTIDE SEQUENCE [LARGE SCALE GENOMIC DNA]</scope>
    <source>
        <strain evidence="1 2">CBS 172.35</strain>
    </source>
</reference>
<name>A0A559MCV8_9HELO</name>
<proteinExistence type="predicted"/>